<accession>A0A6A6ZQK9</accession>
<evidence type="ECO:0000256" key="1">
    <source>
        <dbReference type="SAM" id="MobiDB-lite"/>
    </source>
</evidence>
<feature type="region of interest" description="Disordered" evidence="1">
    <location>
        <begin position="1"/>
        <end position="33"/>
    </location>
</feature>
<proteinExistence type="predicted"/>
<organism evidence="2 3">
    <name type="scientific">Ophiobolus disseminans</name>
    <dbReference type="NCBI Taxonomy" id="1469910"/>
    <lineage>
        <taxon>Eukaryota</taxon>
        <taxon>Fungi</taxon>
        <taxon>Dikarya</taxon>
        <taxon>Ascomycota</taxon>
        <taxon>Pezizomycotina</taxon>
        <taxon>Dothideomycetes</taxon>
        <taxon>Pleosporomycetidae</taxon>
        <taxon>Pleosporales</taxon>
        <taxon>Pleosporineae</taxon>
        <taxon>Phaeosphaeriaceae</taxon>
        <taxon>Ophiobolus</taxon>
    </lineage>
</organism>
<feature type="compositionally biased region" description="Polar residues" evidence="1">
    <location>
        <begin position="8"/>
        <end position="27"/>
    </location>
</feature>
<keyword evidence="3" id="KW-1185">Reference proteome</keyword>
<dbReference type="Proteomes" id="UP000799424">
    <property type="component" value="Unassembled WGS sequence"/>
</dbReference>
<dbReference type="EMBL" id="MU006233">
    <property type="protein sequence ID" value="KAF2823086.1"/>
    <property type="molecule type" value="Genomic_DNA"/>
</dbReference>
<dbReference type="AlphaFoldDB" id="A0A6A6ZQK9"/>
<name>A0A6A6ZQK9_9PLEO</name>
<evidence type="ECO:0000313" key="2">
    <source>
        <dbReference type="EMBL" id="KAF2823086.1"/>
    </source>
</evidence>
<dbReference type="OrthoDB" id="376826at2759"/>
<evidence type="ECO:0000313" key="3">
    <source>
        <dbReference type="Proteomes" id="UP000799424"/>
    </source>
</evidence>
<evidence type="ECO:0008006" key="4">
    <source>
        <dbReference type="Google" id="ProtNLM"/>
    </source>
</evidence>
<sequence>MTPHATEDPQNTGDMSNDSAPLTNGETPRSKALSHLQSYPVVHDTVETLKNTQIGASTLNLASNTYRSVIQPFHPYLQRPYSVAHPYIIKADQLGDSGLSTLESYVPAVKEDTSVLKGYAFAPYNYVSSTWQEQYTRTSHQNGLIKTGLAVVSTELKIFQDACTVFLDYWNNSKQGQKINEKVQQARD</sequence>
<dbReference type="Pfam" id="PF17316">
    <property type="entry name" value="Perilipin_2"/>
    <property type="match status" value="1"/>
</dbReference>
<reference evidence="2" key="1">
    <citation type="journal article" date="2020" name="Stud. Mycol.">
        <title>101 Dothideomycetes genomes: a test case for predicting lifestyles and emergence of pathogens.</title>
        <authorList>
            <person name="Haridas S."/>
            <person name="Albert R."/>
            <person name="Binder M."/>
            <person name="Bloem J."/>
            <person name="Labutti K."/>
            <person name="Salamov A."/>
            <person name="Andreopoulos B."/>
            <person name="Baker S."/>
            <person name="Barry K."/>
            <person name="Bills G."/>
            <person name="Bluhm B."/>
            <person name="Cannon C."/>
            <person name="Castanera R."/>
            <person name="Culley D."/>
            <person name="Daum C."/>
            <person name="Ezra D."/>
            <person name="Gonzalez J."/>
            <person name="Henrissat B."/>
            <person name="Kuo A."/>
            <person name="Liang C."/>
            <person name="Lipzen A."/>
            <person name="Lutzoni F."/>
            <person name="Magnuson J."/>
            <person name="Mondo S."/>
            <person name="Nolan M."/>
            <person name="Ohm R."/>
            <person name="Pangilinan J."/>
            <person name="Park H.-J."/>
            <person name="Ramirez L."/>
            <person name="Alfaro M."/>
            <person name="Sun H."/>
            <person name="Tritt A."/>
            <person name="Yoshinaga Y."/>
            <person name="Zwiers L.-H."/>
            <person name="Turgeon B."/>
            <person name="Goodwin S."/>
            <person name="Spatafora J."/>
            <person name="Crous P."/>
            <person name="Grigoriev I."/>
        </authorList>
    </citation>
    <scope>NUCLEOTIDE SEQUENCE</scope>
    <source>
        <strain evidence="2">CBS 113818</strain>
    </source>
</reference>
<gene>
    <name evidence="2" type="ORF">CC86DRAFT_372805</name>
</gene>
<protein>
    <recommendedName>
        <fullName evidence="4">CAP20-like protein</fullName>
    </recommendedName>
</protein>